<dbReference type="AlphaFoldDB" id="A0A0C9ZYE3"/>
<organism evidence="1 2">
    <name type="scientific">Pisolithus microcarpus 441</name>
    <dbReference type="NCBI Taxonomy" id="765257"/>
    <lineage>
        <taxon>Eukaryota</taxon>
        <taxon>Fungi</taxon>
        <taxon>Dikarya</taxon>
        <taxon>Basidiomycota</taxon>
        <taxon>Agaricomycotina</taxon>
        <taxon>Agaricomycetes</taxon>
        <taxon>Agaricomycetidae</taxon>
        <taxon>Boletales</taxon>
        <taxon>Sclerodermatineae</taxon>
        <taxon>Pisolithaceae</taxon>
        <taxon>Pisolithus</taxon>
    </lineage>
</organism>
<dbReference type="Proteomes" id="UP000054018">
    <property type="component" value="Unassembled WGS sequence"/>
</dbReference>
<reference evidence="2" key="2">
    <citation type="submission" date="2015-01" db="EMBL/GenBank/DDBJ databases">
        <title>Evolutionary Origins and Diversification of the Mycorrhizal Mutualists.</title>
        <authorList>
            <consortium name="DOE Joint Genome Institute"/>
            <consortium name="Mycorrhizal Genomics Consortium"/>
            <person name="Kohler A."/>
            <person name="Kuo A."/>
            <person name="Nagy L.G."/>
            <person name="Floudas D."/>
            <person name="Copeland A."/>
            <person name="Barry K.W."/>
            <person name="Cichocki N."/>
            <person name="Veneault-Fourrey C."/>
            <person name="LaButti K."/>
            <person name="Lindquist E.A."/>
            <person name="Lipzen A."/>
            <person name="Lundell T."/>
            <person name="Morin E."/>
            <person name="Murat C."/>
            <person name="Riley R."/>
            <person name="Ohm R."/>
            <person name="Sun H."/>
            <person name="Tunlid A."/>
            <person name="Henrissat B."/>
            <person name="Grigoriev I.V."/>
            <person name="Hibbett D.S."/>
            <person name="Martin F."/>
        </authorList>
    </citation>
    <scope>NUCLEOTIDE SEQUENCE [LARGE SCALE GENOMIC DNA]</scope>
    <source>
        <strain evidence="2">441</strain>
    </source>
</reference>
<gene>
    <name evidence="1" type="ORF">PISMIDRAFT_677835</name>
</gene>
<accession>A0A0C9ZYE3</accession>
<keyword evidence="2" id="KW-1185">Reference proteome</keyword>
<protein>
    <submittedName>
        <fullName evidence="1">Uncharacterized protein</fullName>
    </submittedName>
</protein>
<proteinExistence type="predicted"/>
<reference evidence="1 2" key="1">
    <citation type="submission" date="2014-04" db="EMBL/GenBank/DDBJ databases">
        <authorList>
            <consortium name="DOE Joint Genome Institute"/>
            <person name="Kuo A."/>
            <person name="Kohler A."/>
            <person name="Costa M.D."/>
            <person name="Nagy L.G."/>
            <person name="Floudas D."/>
            <person name="Copeland A."/>
            <person name="Barry K.W."/>
            <person name="Cichocki N."/>
            <person name="Veneault-Fourrey C."/>
            <person name="LaButti K."/>
            <person name="Lindquist E.A."/>
            <person name="Lipzen A."/>
            <person name="Lundell T."/>
            <person name="Morin E."/>
            <person name="Murat C."/>
            <person name="Sun H."/>
            <person name="Tunlid A."/>
            <person name="Henrissat B."/>
            <person name="Grigoriev I.V."/>
            <person name="Hibbett D.S."/>
            <person name="Martin F."/>
            <person name="Nordberg H.P."/>
            <person name="Cantor M.N."/>
            <person name="Hua S.X."/>
        </authorList>
    </citation>
    <scope>NUCLEOTIDE SEQUENCE [LARGE SCALE GENOMIC DNA]</scope>
    <source>
        <strain evidence="1 2">441</strain>
    </source>
</reference>
<dbReference type="EMBL" id="KN833713">
    <property type="protein sequence ID" value="KIK24753.1"/>
    <property type="molecule type" value="Genomic_DNA"/>
</dbReference>
<dbReference type="HOGENOM" id="CLU_2794902_0_0_1"/>
<name>A0A0C9ZYE3_9AGAM</name>
<sequence>MPHPSSPLDDIRTRSFDREHGLTFGGTSRTFGSVFCWAARSLADQSQRAECLSDGFLLSVFYVVKYVA</sequence>
<dbReference type="OrthoDB" id="2691937at2759"/>
<evidence type="ECO:0000313" key="1">
    <source>
        <dbReference type="EMBL" id="KIK24753.1"/>
    </source>
</evidence>
<evidence type="ECO:0000313" key="2">
    <source>
        <dbReference type="Proteomes" id="UP000054018"/>
    </source>
</evidence>